<organism evidence="1 2">
    <name type="scientific">Arctium lappa</name>
    <name type="common">Greater burdock</name>
    <name type="synonym">Lappa major</name>
    <dbReference type="NCBI Taxonomy" id="4217"/>
    <lineage>
        <taxon>Eukaryota</taxon>
        <taxon>Viridiplantae</taxon>
        <taxon>Streptophyta</taxon>
        <taxon>Embryophyta</taxon>
        <taxon>Tracheophyta</taxon>
        <taxon>Spermatophyta</taxon>
        <taxon>Magnoliopsida</taxon>
        <taxon>eudicotyledons</taxon>
        <taxon>Gunneridae</taxon>
        <taxon>Pentapetalae</taxon>
        <taxon>asterids</taxon>
        <taxon>campanulids</taxon>
        <taxon>Asterales</taxon>
        <taxon>Asteraceae</taxon>
        <taxon>Carduoideae</taxon>
        <taxon>Cardueae</taxon>
        <taxon>Arctiinae</taxon>
        <taxon>Arctium</taxon>
    </lineage>
</organism>
<comment type="caution">
    <text evidence="1">The sequence shown here is derived from an EMBL/GenBank/DDBJ whole genome shotgun (WGS) entry which is preliminary data.</text>
</comment>
<dbReference type="EMBL" id="CM042052">
    <property type="protein sequence ID" value="KAI3719774.1"/>
    <property type="molecule type" value="Genomic_DNA"/>
</dbReference>
<proteinExistence type="predicted"/>
<sequence>MTMAGSNFEIFGFGSVTDLPTNGYSFTPSILAGHNRQKRRRRAPLSATAIVRRHTAVKREASNNPSSQRKF</sequence>
<accession>A0ACB9BB76</accession>
<gene>
    <name evidence="1" type="ORF">L6452_20678</name>
</gene>
<reference evidence="2" key="1">
    <citation type="journal article" date="2022" name="Mol. Ecol. Resour.">
        <title>The genomes of chicory, endive, great burdock and yacon provide insights into Asteraceae palaeo-polyploidization history and plant inulin production.</title>
        <authorList>
            <person name="Fan W."/>
            <person name="Wang S."/>
            <person name="Wang H."/>
            <person name="Wang A."/>
            <person name="Jiang F."/>
            <person name="Liu H."/>
            <person name="Zhao H."/>
            <person name="Xu D."/>
            <person name="Zhang Y."/>
        </authorList>
    </citation>
    <scope>NUCLEOTIDE SEQUENCE [LARGE SCALE GENOMIC DNA]</scope>
    <source>
        <strain evidence="2">cv. Niubang</strain>
    </source>
</reference>
<reference evidence="1 2" key="2">
    <citation type="journal article" date="2022" name="Mol. Ecol. Resour.">
        <title>The genomes of chicory, endive, great burdock and yacon provide insights into Asteraceae paleo-polyploidization history and plant inulin production.</title>
        <authorList>
            <person name="Fan W."/>
            <person name="Wang S."/>
            <person name="Wang H."/>
            <person name="Wang A."/>
            <person name="Jiang F."/>
            <person name="Liu H."/>
            <person name="Zhao H."/>
            <person name="Xu D."/>
            <person name="Zhang Y."/>
        </authorList>
    </citation>
    <scope>NUCLEOTIDE SEQUENCE [LARGE SCALE GENOMIC DNA]</scope>
    <source>
        <strain evidence="2">cv. Niubang</strain>
    </source>
</reference>
<protein>
    <submittedName>
        <fullName evidence="1">Uncharacterized protein</fullName>
    </submittedName>
</protein>
<keyword evidence="2" id="KW-1185">Reference proteome</keyword>
<evidence type="ECO:0000313" key="2">
    <source>
        <dbReference type="Proteomes" id="UP001055879"/>
    </source>
</evidence>
<name>A0ACB9BB76_ARCLA</name>
<evidence type="ECO:0000313" key="1">
    <source>
        <dbReference type="EMBL" id="KAI3719774.1"/>
    </source>
</evidence>
<dbReference type="Proteomes" id="UP001055879">
    <property type="component" value="Linkage Group LG06"/>
</dbReference>